<evidence type="ECO:0000313" key="4">
    <source>
        <dbReference type="Proteomes" id="UP000075886"/>
    </source>
</evidence>
<feature type="compositionally biased region" description="Basic and acidic residues" evidence="1">
    <location>
        <begin position="317"/>
        <end position="340"/>
    </location>
</feature>
<evidence type="ECO:0000313" key="3">
    <source>
        <dbReference type="EnsemblMetazoa" id="AFAF000890-PA"/>
    </source>
</evidence>
<keyword evidence="4" id="KW-1185">Reference proteome</keyword>
<evidence type="ECO:0000256" key="1">
    <source>
        <dbReference type="SAM" id="MobiDB-lite"/>
    </source>
</evidence>
<reference evidence="4" key="1">
    <citation type="submission" date="2014-01" db="EMBL/GenBank/DDBJ databases">
        <title>The Genome Sequence of Anopheles farauti FAR1 (V2).</title>
        <authorList>
            <consortium name="The Broad Institute Genomics Platform"/>
            <person name="Neafsey D.E."/>
            <person name="Besansky N."/>
            <person name="Howell P."/>
            <person name="Walton C."/>
            <person name="Young S.K."/>
            <person name="Zeng Q."/>
            <person name="Gargeya S."/>
            <person name="Fitzgerald M."/>
            <person name="Haas B."/>
            <person name="Abouelleil A."/>
            <person name="Allen A.W."/>
            <person name="Alvarado L."/>
            <person name="Arachchi H.M."/>
            <person name="Berlin A.M."/>
            <person name="Chapman S.B."/>
            <person name="Gainer-Dewar J."/>
            <person name="Goldberg J."/>
            <person name="Griggs A."/>
            <person name="Gujja S."/>
            <person name="Hansen M."/>
            <person name="Howarth C."/>
            <person name="Imamovic A."/>
            <person name="Ireland A."/>
            <person name="Larimer J."/>
            <person name="McCowan C."/>
            <person name="Murphy C."/>
            <person name="Pearson M."/>
            <person name="Poon T.W."/>
            <person name="Priest M."/>
            <person name="Roberts A."/>
            <person name="Saif S."/>
            <person name="Shea T."/>
            <person name="Sisk P."/>
            <person name="Sykes S."/>
            <person name="Wortman J."/>
            <person name="Nusbaum C."/>
            <person name="Birren B."/>
        </authorList>
    </citation>
    <scope>NUCLEOTIDE SEQUENCE [LARGE SCALE GENOMIC DNA]</scope>
    <source>
        <strain evidence="4">FAR1</strain>
    </source>
</reference>
<accession>A0A182Q0Z1</accession>
<keyword evidence="2" id="KW-1133">Transmembrane helix</keyword>
<name>A0A182Q0Z1_9DIPT</name>
<evidence type="ECO:0000256" key="2">
    <source>
        <dbReference type="SAM" id="Phobius"/>
    </source>
</evidence>
<feature type="transmembrane region" description="Helical" evidence="2">
    <location>
        <begin position="240"/>
        <end position="262"/>
    </location>
</feature>
<proteinExistence type="predicted"/>
<dbReference type="VEuPathDB" id="VectorBase:AFAF000890"/>
<dbReference type="AlphaFoldDB" id="A0A182Q0Z1"/>
<feature type="region of interest" description="Disordered" evidence="1">
    <location>
        <begin position="297"/>
        <end position="340"/>
    </location>
</feature>
<organism evidence="3 4">
    <name type="scientific">Anopheles farauti</name>
    <dbReference type="NCBI Taxonomy" id="69004"/>
    <lineage>
        <taxon>Eukaryota</taxon>
        <taxon>Metazoa</taxon>
        <taxon>Ecdysozoa</taxon>
        <taxon>Arthropoda</taxon>
        <taxon>Hexapoda</taxon>
        <taxon>Insecta</taxon>
        <taxon>Pterygota</taxon>
        <taxon>Neoptera</taxon>
        <taxon>Endopterygota</taxon>
        <taxon>Diptera</taxon>
        <taxon>Nematocera</taxon>
        <taxon>Culicoidea</taxon>
        <taxon>Culicidae</taxon>
        <taxon>Anophelinae</taxon>
        <taxon>Anopheles</taxon>
    </lineage>
</organism>
<dbReference type="EMBL" id="AXCN02000037">
    <property type="status" value="NOT_ANNOTATED_CDS"/>
    <property type="molecule type" value="Genomic_DNA"/>
</dbReference>
<keyword evidence="2" id="KW-0472">Membrane</keyword>
<dbReference type="EnsemblMetazoa" id="AFAF000890-RA">
    <property type="protein sequence ID" value="AFAF000890-PA"/>
    <property type="gene ID" value="AFAF000890"/>
</dbReference>
<reference evidence="3" key="2">
    <citation type="submission" date="2020-05" db="UniProtKB">
        <authorList>
            <consortium name="EnsemblMetazoa"/>
        </authorList>
    </citation>
    <scope>IDENTIFICATION</scope>
    <source>
        <strain evidence="3">FAR1</strain>
    </source>
</reference>
<dbReference type="Proteomes" id="UP000075886">
    <property type="component" value="Unassembled WGS sequence"/>
</dbReference>
<protein>
    <submittedName>
        <fullName evidence="3">Uncharacterized protein</fullName>
    </submittedName>
</protein>
<keyword evidence="2" id="KW-0812">Transmembrane</keyword>
<sequence length="340" mass="38158">MRLYADDRDQHRGLRVREADLGGVVPEIHVRHVVERVEQKVRDGKQQVVHIGEVGEVQNTDQQCSELLRALVPGGLLLRDRRHRVAVDVRAGGGPQPVALNVQHSTAVRQRMAVHPQVLQVGQVISTLGRERLAKAARCGHPCRGQTLQHVMIVHVVLLAQHRQHLERDLILSATVLQERWQRDQRAKQPWVVEIVQVRVRAIGKSSITAPDNARPRYTIDNATVAHQHARIATGRVRTVAYRVGLLLLLLLLFATLLLRLVRGPLEIAHQQTAQAHVEEDTGQDERRATPTVLVQQHLRQGGEHERANATPAHGQARRERAPLVEVVRDDDDRGDVAQT</sequence>